<dbReference type="eggNOG" id="COG1502">
    <property type="taxonomic scope" value="Bacteria"/>
</dbReference>
<dbReference type="GO" id="GO:0030572">
    <property type="term" value="F:phosphatidyltransferase activity"/>
    <property type="evidence" value="ECO:0007669"/>
    <property type="project" value="UniProtKB-ARBA"/>
</dbReference>
<dbReference type="GO" id="GO:0032049">
    <property type="term" value="P:cardiolipin biosynthetic process"/>
    <property type="evidence" value="ECO:0007669"/>
    <property type="project" value="UniProtKB-ARBA"/>
</dbReference>
<dbReference type="PATRIC" id="fig|1121405.3.peg.1872"/>
<proteinExistence type="predicted"/>
<dbReference type="InterPro" id="IPR001736">
    <property type="entry name" value="PLipase_D/transphosphatidylase"/>
</dbReference>
<sequence>MQMIPGNQITLLQNGEAYFPAIEAAFDRAVREIYLESYIFENDNTGRRIAEALRRAAFRGVKTRVLIDGFGSNSLPKAMADSLEAAGVMVLKFRPKTSPWTLRRRRLRRLHRKIVVVDREIAFVGGINIIDDMAKPGQTSPRYDYAVSVEGPLVAEIFDSASRVWSRVAWIRFRRGWGRVGDGQAPSTGSRGRMRSAFLVRDNIRHRRDIEDAYLQAIEQAKFEIILANAFFFPGLNLRHALLNAAG</sequence>
<dbReference type="AlphaFoldDB" id="S7TUS0"/>
<dbReference type="CDD" id="cd09110">
    <property type="entry name" value="PLDc_CLS_1"/>
    <property type="match status" value="1"/>
</dbReference>
<comment type="caution">
    <text evidence="2">The sequence shown here is derived from an EMBL/GenBank/DDBJ whole genome shotgun (WGS) entry which is preliminary data.</text>
</comment>
<dbReference type="Proteomes" id="UP000014977">
    <property type="component" value="Unassembled WGS sequence"/>
</dbReference>
<feature type="domain" description="PLD phosphodiesterase" evidence="1">
    <location>
        <begin position="106"/>
        <end position="133"/>
    </location>
</feature>
<dbReference type="SUPFAM" id="SSF56024">
    <property type="entry name" value="Phospholipase D/nuclease"/>
    <property type="match status" value="2"/>
</dbReference>
<dbReference type="PROSITE" id="PS50035">
    <property type="entry name" value="PLD"/>
    <property type="match status" value="1"/>
</dbReference>
<dbReference type="EMBL" id="ATHJ01000080">
    <property type="protein sequence ID" value="EPR40802.1"/>
    <property type="molecule type" value="Genomic_DNA"/>
</dbReference>
<dbReference type="PANTHER" id="PTHR21248">
    <property type="entry name" value="CARDIOLIPIN SYNTHASE"/>
    <property type="match status" value="1"/>
</dbReference>
<organism evidence="2 3">
    <name type="scientific">Desulfococcus multivorans DSM 2059</name>
    <dbReference type="NCBI Taxonomy" id="1121405"/>
    <lineage>
        <taxon>Bacteria</taxon>
        <taxon>Pseudomonadati</taxon>
        <taxon>Thermodesulfobacteriota</taxon>
        <taxon>Desulfobacteria</taxon>
        <taxon>Desulfobacterales</taxon>
        <taxon>Desulfococcaceae</taxon>
        <taxon>Desulfococcus</taxon>
    </lineage>
</organism>
<name>S7TUS0_DESML</name>
<protein>
    <submittedName>
        <fullName evidence="2">Phospholipase D-like domain containing protein</fullName>
    </submittedName>
</protein>
<keyword evidence="3" id="KW-1185">Reference proteome</keyword>
<dbReference type="SMART" id="SM00155">
    <property type="entry name" value="PLDc"/>
    <property type="match status" value="1"/>
</dbReference>
<dbReference type="Gene3D" id="3.30.870.10">
    <property type="entry name" value="Endonuclease Chain A"/>
    <property type="match status" value="1"/>
</dbReference>
<dbReference type="InterPro" id="IPR025202">
    <property type="entry name" value="PLD-like_dom"/>
</dbReference>
<evidence type="ECO:0000313" key="3">
    <source>
        <dbReference type="Proteomes" id="UP000014977"/>
    </source>
</evidence>
<gene>
    <name evidence="2" type="ORF">dsmv_2305</name>
</gene>
<reference evidence="2 3" key="1">
    <citation type="journal article" date="2013" name="Genome Announc.">
        <title>Draft genome sequences for three mercury-methylating, sulfate-reducing bacteria.</title>
        <authorList>
            <person name="Brown S.D."/>
            <person name="Hurt R.A.Jr."/>
            <person name="Gilmour C.C."/>
            <person name="Elias D.A."/>
        </authorList>
    </citation>
    <scope>NUCLEOTIDE SEQUENCE [LARGE SCALE GENOMIC DNA]</scope>
    <source>
        <strain evidence="2 3">DSM 2059</strain>
    </source>
</reference>
<dbReference type="PANTHER" id="PTHR21248:SF22">
    <property type="entry name" value="PHOSPHOLIPASE D"/>
    <property type="match status" value="1"/>
</dbReference>
<evidence type="ECO:0000259" key="1">
    <source>
        <dbReference type="PROSITE" id="PS50035"/>
    </source>
</evidence>
<evidence type="ECO:0000313" key="2">
    <source>
        <dbReference type="EMBL" id="EPR40802.1"/>
    </source>
</evidence>
<dbReference type="Pfam" id="PF13091">
    <property type="entry name" value="PLDc_2"/>
    <property type="match status" value="1"/>
</dbReference>
<accession>S7TUS0</accession>